<proteinExistence type="predicted"/>
<gene>
    <name evidence="2" type="ORF">MNR06_07745</name>
</gene>
<protein>
    <submittedName>
        <fullName evidence="2">Uncharacterized protein</fullName>
    </submittedName>
</protein>
<name>A0ABY4CDP0_9BACT</name>
<evidence type="ECO:0000313" key="2">
    <source>
        <dbReference type="EMBL" id="UOF02844.1"/>
    </source>
</evidence>
<accession>A0ABY4CDP0</accession>
<keyword evidence="3" id="KW-1185">Reference proteome</keyword>
<keyword evidence="1" id="KW-0732">Signal</keyword>
<dbReference type="EMBL" id="CP093442">
    <property type="protein sequence ID" value="UOF02844.1"/>
    <property type="molecule type" value="Genomic_DNA"/>
</dbReference>
<feature type="signal peptide" evidence="1">
    <location>
        <begin position="1"/>
        <end position="21"/>
    </location>
</feature>
<evidence type="ECO:0000313" key="3">
    <source>
        <dbReference type="Proteomes" id="UP000830116"/>
    </source>
</evidence>
<dbReference type="RefSeq" id="WP_243540663.1">
    <property type="nucleotide sequence ID" value="NZ_CP093442.1"/>
</dbReference>
<dbReference type="Proteomes" id="UP000830116">
    <property type="component" value="Chromosome"/>
</dbReference>
<evidence type="ECO:0000256" key="1">
    <source>
        <dbReference type="SAM" id="SignalP"/>
    </source>
</evidence>
<reference evidence="2" key="1">
    <citation type="submission" date="2022-03" db="EMBL/GenBank/DDBJ databases">
        <title>Genome Identification and Characterization of new species Bdellovibrio reynosense LBG001 sp. nov. from a Mexico soil sample.</title>
        <authorList>
            <person name="Camilli A."/>
            <person name="Ajao Y."/>
            <person name="Guo X."/>
        </authorList>
    </citation>
    <scope>NUCLEOTIDE SEQUENCE</scope>
    <source>
        <strain evidence="2">LBG001</strain>
    </source>
</reference>
<feature type="chain" id="PRO_5045188909" evidence="1">
    <location>
        <begin position="22"/>
        <end position="156"/>
    </location>
</feature>
<sequence length="156" mass="17565">MKKLNWILALGLTLCAMTATAELREEVISKKVVELPVDLSTAGIRLSNAGYGTTKFVKILIPQLADHTLMNHRNEGESAPCVATFQTFKVEDVVQGNPEVLTAPFTIEVTRLVWPDTFSKKCFMSLRENISANVRGFEFIHERQIELPERSLEDCR</sequence>
<organism evidence="2 3">
    <name type="scientific">Bdellovibrio reynosensis</name>
    <dbReference type="NCBI Taxonomy" id="2835041"/>
    <lineage>
        <taxon>Bacteria</taxon>
        <taxon>Pseudomonadati</taxon>
        <taxon>Bdellovibrionota</taxon>
        <taxon>Bdellovibrionia</taxon>
        <taxon>Bdellovibrionales</taxon>
        <taxon>Pseudobdellovibrionaceae</taxon>
        <taxon>Bdellovibrio</taxon>
    </lineage>
</organism>